<dbReference type="Proteomes" id="UP000192639">
    <property type="component" value="Unassembled WGS sequence"/>
</dbReference>
<dbReference type="OrthoDB" id="2188132at2759"/>
<protein>
    <submittedName>
        <fullName evidence="1">Uncharacterized protein</fullName>
    </submittedName>
</protein>
<dbReference type="VEuPathDB" id="MicrosporidiaDB:ECANGB1_578"/>
<dbReference type="AlphaFoldDB" id="A0A1Y1S3G5"/>
<sequence length="175" mass="21040">ILGFISRCVTNRSSEVILRLYLALVRPHLDYAAQFWSPYYRKDIGSLEAVQRRMTKMIQGLRNLPYKDRLKRLNLHSLERKRARRDMIEVFKWVKGINKGNIDQVLEFSSQDRTRGNGYKLEKLRFRTDIGRYWFTNRVVNDWNRLDRHVVSAESIGSFKRRLDQSMDRDDRWDG</sequence>
<organism evidence="1 2">
    <name type="scientific">Enterospora canceri</name>
    <dbReference type="NCBI Taxonomy" id="1081671"/>
    <lineage>
        <taxon>Eukaryota</taxon>
        <taxon>Fungi</taxon>
        <taxon>Fungi incertae sedis</taxon>
        <taxon>Microsporidia</taxon>
        <taxon>Enterocytozoonidae</taxon>
        <taxon>Enterospora</taxon>
    </lineage>
</organism>
<reference evidence="1 2" key="1">
    <citation type="journal article" date="2017" name="Environ. Microbiol.">
        <title>Decay of the glycolytic pathway and adaptation to intranuclear parasitism within Enterocytozoonidae microsporidia.</title>
        <authorList>
            <person name="Wiredu Boakye D."/>
            <person name="Jaroenlak P."/>
            <person name="Prachumwat A."/>
            <person name="Williams T.A."/>
            <person name="Bateman K.S."/>
            <person name="Itsathitphaisarn O."/>
            <person name="Sritunyalucksana K."/>
            <person name="Paszkiewicz K.H."/>
            <person name="Moore K.A."/>
            <person name="Stentiford G.D."/>
            <person name="Williams B.A."/>
        </authorList>
    </citation>
    <scope>NUCLEOTIDE SEQUENCE [LARGE SCALE GENOMIC DNA]</scope>
    <source>
        <strain evidence="1 2">GB1</strain>
    </source>
</reference>
<keyword evidence="2" id="KW-1185">Reference proteome</keyword>
<feature type="non-terminal residue" evidence="1">
    <location>
        <position position="1"/>
    </location>
</feature>
<dbReference type="PANTHER" id="PTHR33332">
    <property type="entry name" value="REVERSE TRANSCRIPTASE DOMAIN-CONTAINING PROTEIN"/>
    <property type="match status" value="1"/>
</dbReference>
<evidence type="ECO:0000313" key="2">
    <source>
        <dbReference type="Proteomes" id="UP000192639"/>
    </source>
</evidence>
<gene>
    <name evidence="1" type="ORF">ECANGB1_578</name>
</gene>
<accession>A0A1Y1S3G5</accession>
<evidence type="ECO:0000313" key="1">
    <source>
        <dbReference type="EMBL" id="ORD92756.1"/>
    </source>
</evidence>
<dbReference type="EMBL" id="LWDP01000536">
    <property type="protein sequence ID" value="ORD92756.1"/>
    <property type="molecule type" value="Genomic_DNA"/>
</dbReference>
<name>A0A1Y1S3G5_9MICR</name>
<comment type="caution">
    <text evidence="1">The sequence shown here is derived from an EMBL/GenBank/DDBJ whole genome shotgun (WGS) entry which is preliminary data.</text>
</comment>
<proteinExistence type="predicted"/>